<protein>
    <submittedName>
        <fullName evidence="3">LysR family transcriptional regulator</fullName>
    </submittedName>
</protein>
<sequence>MQDRHGHESETAAPFLSVAERGSISAAAQSLCIAQPALTRQVREPAADLDTQPSKRATRDADRCRQAASARCRAPAQRLRASSPPRGSRCRWDCPSCRSFHRKSAGSVAPCPICRSVSAACCPKRSFCFCAQDGWMRACRPCVRRALGS</sequence>
<dbReference type="RefSeq" id="WP_081750596.1">
    <property type="nucleotide sequence ID" value="NZ_CP038206.1"/>
</dbReference>
<dbReference type="OrthoDB" id="8479357at2"/>
<feature type="domain" description="HTH lysR-type" evidence="1">
    <location>
        <begin position="15"/>
        <end position="44"/>
    </location>
</feature>
<dbReference type="Pfam" id="PF00126">
    <property type="entry name" value="HTH_1"/>
    <property type="match status" value="1"/>
</dbReference>
<evidence type="ECO:0000313" key="4">
    <source>
        <dbReference type="Proteomes" id="UP000326453"/>
    </source>
</evidence>
<dbReference type="PROSITE" id="PS50931">
    <property type="entry name" value="HTH_LYSR"/>
    <property type="match status" value="1"/>
</dbReference>
<dbReference type="GeneID" id="96993335"/>
<dbReference type="Proteomes" id="UP000326453">
    <property type="component" value="Chromosome 2"/>
</dbReference>
<dbReference type="AlphaFoldDB" id="A0A7H9BTK7"/>
<dbReference type="InterPro" id="IPR036388">
    <property type="entry name" value="WH-like_DNA-bd_sf"/>
</dbReference>
<organism evidence="3 5">
    <name type="scientific">Paracoccus pantotrophus</name>
    <name type="common">Thiosphaera pantotropha</name>
    <dbReference type="NCBI Taxonomy" id="82367"/>
    <lineage>
        <taxon>Bacteria</taxon>
        <taxon>Pseudomonadati</taxon>
        <taxon>Pseudomonadota</taxon>
        <taxon>Alphaproteobacteria</taxon>
        <taxon>Rhodobacterales</taxon>
        <taxon>Paracoccaceae</taxon>
        <taxon>Paracoccus</taxon>
    </lineage>
</organism>
<dbReference type="EMBL" id="CP058689">
    <property type="protein sequence ID" value="QLH14185.1"/>
    <property type="molecule type" value="Genomic_DNA"/>
</dbReference>
<accession>A0A7H9BTK7</accession>
<evidence type="ECO:0000313" key="3">
    <source>
        <dbReference type="EMBL" id="QLH14185.1"/>
    </source>
</evidence>
<dbReference type="KEGG" id="ppan:ESD82_01515"/>
<reference evidence="3 5" key="2">
    <citation type="submission" date="2020-07" db="EMBL/GenBank/DDBJ databases">
        <title>The complete genome of Paracoccus pantotrophus ACCC 10489.</title>
        <authorList>
            <person name="Si Y."/>
        </authorList>
    </citation>
    <scope>NUCLEOTIDE SEQUENCE [LARGE SCALE GENOMIC DNA]</scope>
    <source>
        <strain evidence="3 5">ACCC10489</strain>
    </source>
</reference>
<proteinExistence type="predicted"/>
<evidence type="ECO:0000313" key="2">
    <source>
        <dbReference type="EMBL" id="QFG35980.1"/>
    </source>
</evidence>
<name>A0A7H9BTK7_PARPN</name>
<evidence type="ECO:0000259" key="1">
    <source>
        <dbReference type="PROSITE" id="PS50931"/>
    </source>
</evidence>
<dbReference type="SUPFAM" id="SSF46785">
    <property type="entry name" value="Winged helix' DNA-binding domain"/>
    <property type="match status" value="1"/>
</dbReference>
<dbReference type="Proteomes" id="UP000509322">
    <property type="component" value="Chromosome 1"/>
</dbReference>
<evidence type="ECO:0000313" key="5">
    <source>
        <dbReference type="Proteomes" id="UP000509322"/>
    </source>
</evidence>
<dbReference type="InterPro" id="IPR036390">
    <property type="entry name" value="WH_DNA-bd_sf"/>
</dbReference>
<gene>
    <name evidence="2" type="ORF">ESD82_01515</name>
    <name evidence="3" type="ORF">HYQ43_02490</name>
</gene>
<reference evidence="2 4" key="1">
    <citation type="submission" date="2019-01" db="EMBL/GenBank/DDBJ databases">
        <title>Complete Genome Sequence and Annotation of the Paracoccus pantotrophus type strain DSM 2944.</title>
        <authorList>
            <person name="Bockwoldt J.A."/>
            <person name="Zimmermann M."/>
            <person name="Tiso T."/>
            <person name="Blank L.M."/>
        </authorList>
    </citation>
    <scope>NUCLEOTIDE SEQUENCE [LARGE SCALE GENOMIC DNA]</scope>
    <source>
        <strain evidence="2 4">DSM 2944</strain>
    </source>
</reference>
<dbReference type="Gene3D" id="1.10.10.10">
    <property type="entry name" value="Winged helix-like DNA-binding domain superfamily/Winged helix DNA-binding domain"/>
    <property type="match status" value="1"/>
</dbReference>
<dbReference type="GO" id="GO:0003700">
    <property type="term" value="F:DNA-binding transcription factor activity"/>
    <property type="evidence" value="ECO:0007669"/>
    <property type="project" value="InterPro"/>
</dbReference>
<dbReference type="InterPro" id="IPR000847">
    <property type="entry name" value="LysR_HTH_N"/>
</dbReference>
<dbReference type="EMBL" id="CP044423">
    <property type="protein sequence ID" value="QFG35980.1"/>
    <property type="molecule type" value="Genomic_DNA"/>
</dbReference>